<gene>
    <name evidence="2" type="ORF">LY89DRAFT_679013</name>
</gene>
<dbReference type="Proteomes" id="UP000070700">
    <property type="component" value="Unassembled WGS sequence"/>
</dbReference>
<accession>A0A132B1A1</accession>
<name>A0A132B1A1_MOLSC</name>
<evidence type="ECO:0000256" key="1">
    <source>
        <dbReference type="SAM" id="MobiDB-lite"/>
    </source>
</evidence>
<dbReference type="GeneID" id="28823516"/>
<evidence type="ECO:0000313" key="2">
    <source>
        <dbReference type="EMBL" id="KUJ06152.1"/>
    </source>
</evidence>
<dbReference type="InParanoid" id="A0A132B1A1"/>
<protein>
    <submittedName>
        <fullName evidence="2">Uncharacterized protein</fullName>
    </submittedName>
</protein>
<reference evidence="2 3" key="1">
    <citation type="submission" date="2015-10" db="EMBL/GenBank/DDBJ databases">
        <title>Full genome of DAOMC 229536 Phialocephala scopiformis, a fungal endophyte of spruce producing the potent anti-insectan compound rugulosin.</title>
        <authorList>
            <consortium name="DOE Joint Genome Institute"/>
            <person name="Walker A.K."/>
            <person name="Frasz S.L."/>
            <person name="Seifert K.A."/>
            <person name="Miller J.D."/>
            <person name="Mondo S.J."/>
            <person name="Labutti K."/>
            <person name="Lipzen A."/>
            <person name="Dockter R."/>
            <person name="Kennedy M."/>
            <person name="Grigoriev I.V."/>
            <person name="Spatafora J.W."/>
        </authorList>
    </citation>
    <scope>NUCLEOTIDE SEQUENCE [LARGE SCALE GENOMIC DNA]</scope>
    <source>
        <strain evidence="2 3">CBS 120377</strain>
    </source>
</reference>
<feature type="region of interest" description="Disordered" evidence="1">
    <location>
        <begin position="1"/>
        <end position="73"/>
    </location>
</feature>
<proteinExistence type="predicted"/>
<dbReference type="AlphaFoldDB" id="A0A132B1A1"/>
<dbReference type="EMBL" id="KQ947458">
    <property type="protein sequence ID" value="KUJ06152.1"/>
    <property type="molecule type" value="Genomic_DNA"/>
</dbReference>
<keyword evidence="3" id="KW-1185">Reference proteome</keyword>
<sequence>MPGTNAYDQSRTRGPFSKWRRVGLTTGEAESKSRSARRRGNSRGDTSNSAGVRIVASAGPRHPYGRRAGGVGVGRERSEREQWRWETAMDLYLRWGSQSLVSARVGLYDVRLAAIATCNKRKVNAHLLMRRATKLSLKRSTSKLHSWLALERFTRGLRVACVSLYDVRLTAIATCNKREVNAHLRMRRATELSLKRSTSKLHSWLTGGVC</sequence>
<organism evidence="2 3">
    <name type="scientific">Mollisia scopiformis</name>
    <name type="common">Conifer needle endophyte fungus</name>
    <name type="synonym">Phialocephala scopiformis</name>
    <dbReference type="NCBI Taxonomy" id="149040"/>
    <lineage>
        <taxon>Eukaryota</taxon>
        <taxon>Fungi</taxon>
        <taxon>Dikarya</taxon>
        <taxon>Ascomycota</taxon>
        <taxon>Pezizomycotina</taxon>
        <taxon>Leotiomycetes</taxon>
        <taxon>Helotiales</taxon>
        <taxon>Mollisiaceae</taxon>
        <taxon>Mollisia</taxon>
    </lineage>
</organism>
<dbReference type="KEGG" id="psco:LY89DRAFT_679013"/>
<dbReference type="RefSeq" id="XP_018060507.1">
    <property type="nucleotide sequence ID" value="XM_018213790.1"/>
</dbReference>
<evidence type="ECO:0000313" key="3">
    <source>
        <dbReference type="Proteomes" id="UP000070700"/>
    </source>
</evidence>